<dbReference type="Proteomes" id="UP001198565">
    <property type="component" value="Unassembled WGS sequence"/>
</dbReference>
<dbReference type="Gene3D" id="3.40.190.80">
    <property type="match status" value="1"/>
</dbReference>
<evidence type="ECO:0000313" key="1">
    <source>
        <dbReference type="EMBL" id="MBY8888937.1"/>
    </source>
</evidence>
<dbReference type="InterPro" id="IPR000760">
    <property type="entry name" value="Inositol_monophosphatase-like"/>
</dbReference>
<dbReference type="RefSeq" id="WP_222981790.1">
    <property type="nucleotide sequence ID" value="NZ_JAINVZ010000032.1"/>
</dbReference>
<sequence>MVETAAEAGRALEARYSTATRPTGRNDMFRIGTVDGQVSLDILRPGLTALRPEARWLTDEYETIELPSGEWWVVDEVEGNVNHVHGLPEWAVSVALVRDGQPVLAVVRQPIGDLTYTALRGAGSYLNGRALKVSAKTDLNAAIVVTGQAEADQDGTYRRIGQSITAMLDHALLVRATVPSTFPMLLVADGHNDVFWQYEPVLPGVAAGALMITEAGGVVTRIDGTPWTPGADTIVVTTPALHAAAVKVLSTIA</sequence>
<accession>A0ABS7R0E6</accession>
<reference evidence="1 2" key="1">
    <citation type="submission" date="2021-08" db="EMBL/GenBank/DDBJ databases">
        <title>Streptomyces sp. PTM05 isolated from lichen.</title>
        <authorList>
            <person name="Somphong A."/>
            <person name="Phongsopitanun W."/>
            <person name="Tanasupawat S."/>
        </authorList>
    </citation>
    <scope>NUCLEOTIDE SEQUENCE [LARGE SCALE GENOMIC DNA]</scope>
    <source>
        <strain evidence="1 2">Ptm05</strain>
    </source>
</reference>
<gene>
    <name evidence="1" type="ORF">K7472_29425</name>
</gene>
<name>A0ABS7R0E6_9ACTN</name>
<evidence type="ECO:0000313" key="2">
    <source>
        <dbReference type="Proteomes" id="UP001198565"/>
    </source>
</evidence>
<organism evidence="1 2">
    <name type="scientific">Streptantibioticus parmotrematis</name>
    <dbReference type="NCBI Taxonomy" id="2873249"/>
    <lineage>
        <taxon>Bacteria</taxon>
        <taxon>Bacillati</taxon>
        <taxon>Actinomycetota</taxon>
        <taxon>Actinomycetes</taxon>
        <taxon>Kitasatosporales</taxon>
        <taxon>Streptomycetaceae</taxon>
        <taxon>Streptantibioticus</taxon>
    </lineage>
</organism>
<dbReference type="PRINTS" id="PR00377">
    <property type="entry name" value="IMPHPHTASES"/>
</dbReference>
<dbReference type="EMBL" id="JAINVZ010000032">
    <property type="protein sequence ID" value="MBY8888937.1"/>
    <property type="molecule type" value="Genomic_DNA"/>
</dbReference>
<keyword evidence="2" id="KW-1185">Reference proteome</keyword>
<dbReference type="PANTHER" id="PTHR20854">
    <property type="entry name" value="INOSITOL MONOPHOSPHATASE"/>
    <property type="match status" value="1"/>
</dbReference>
<comment type="caution">
    <text evidence="1">The sequence shown here is derived from an EMBL/GenBank/DDBJ whole genome shotgun (WGS) entry which is preliminary data.</text>
</comment>
<dbReference type="Gene3D" id="3.30.540.10">
    <property type="entry name" value="Fructose-1,6-Bisphosphatase, subunit A, domain 1"/>
    <property type="match status" value="1"/>
</dbReference>
<dbReference type="PANTHER" id="PTHR20854:SF4">
    <property type="entry name" value="INOSITOL-1-MONOPHOSPHATASE-RELATED"/>
    <property type="match status" value="1"/>
</dbReference>
<dbReference type="SUPFAM" id="SSF56655">
    <property type="entry name" value="Carbohydrate phosphatase"/>
    <property type="match status" value="1"/>
</dbReference>
<protein>
    <submittedName>
        <fullName evidence="1">Inositol monophosphatase</fullName>
    </submittedName>
</protein>
<proteinExistence type="predicted"/>
<dbReference type="Pfam" id="PF00459">
    <property type="entry name" value="Inositol_P"/>
    <property type="match status" value="1"/>
</dbReference>